<organism evidence="8 9">
    <name type="scientific">Pseudolycoriella hygida</name>
    <dbReference type="NCBI Taxonomy" id="35572"/>
    <lineage>
        <taxon>Eukaryota</taxon>
        <taxon>Metazoa</taxon>
        <taxon>Ecdysozoa</taxon>
        <taxon>Arthropoda</taxon>
        <taxon>Hexapoda</taxon>
        <taxon>Insecta</taxon>
        <taxon>Pterygota</taxon>
        <taxon>Neoptera</taxon>
        <taxon>Endopterygota</taxon>
        <taxon>Diptera</taxon>
        <taxon>Nematocera</taxon>
        <taxon>Sciaroidea</taxon>
        <taxon>Sciaridae</taxon>
        <taxon>Pseudolycoriella</taxon>
    </lineage>
</organism>
<keyword evidence="4" id="KW-1015">Disulfide bond</keyword>
<dbReference type="SUPFAM" id="SSF53474">
    <property type="entry name" value="alpha/beta-Hydrolases"/>
    <property type="match status" value="1"/>
</dbReference>
<dbReference type="GO" id="GO:0052689">
    <property type="term" value="F:carboxylic ester hydrolase activity"/>
    <property type="evidence" value="ECO:0007669"/>
    <property type="project" value="UniProtKB-KW"/>
</dbReference>
<evidence type="ECO:0000256" key="2">
    <source>
        <dbReference type="ARBA" id="ARBA00022487"/>
    </source>
</evidence>
<keyword evidence="9" id="KW-1185">Reference proteome</keyword>
<dbReference type="EMBL" id="WJQU01000002">
    <property type="protein sequence ID" value="KAJ6641393.1"/>
    <property type="molecule type" value="Genomic_DNA"/>
</dbReference>
<proteinExistence type="inferred from homology"/>
<accession>A0A9Q0N0L0</accession>
<dbReference type="InterPro" id="IPR050309">
    <property type="entry name" value="Type-B_Carboxylest/Lipase"/>
</dbReference>
<reference evidence="8" key="1">
    <citation type="submission" date="2022-07" db="EMBL/GenBank/DDBJ databases">
        <authorList>
            <person name="Trinca V."/>
            <person name="Uliana J.V.C."/>
            <person name="Torres T.T."/>
            <person name="Ward R.J."/>
            <person name="Monesi N."/>
        </authorList>
    </citation>
    <scope>NUCLEOTIDE SEQUENCE</scope>
    <source>
        <strain evidence="8">HSMRA1968</strain>
        <tissue evidence="8">Whole embryos</tissue>
    </source>
</reference>
<dbReference type="PROSITE" id="PS00122">
    <property type="entry name" value="CARBOXYLESTERASE_B_1"/>
    <property type="match status" value="1"/>
</dbReference>
<evidence type="ECO:0000256" key="4">
    <source>
        <dbReference type="ARBA" id="ARBA00023157"/>
    </source>
</evidence>
<feature type="signal peptide" evidence="6">
    <location>
        <begin position="1"/>
        <end position="22"/>
    </location>
</feature>
<name>A0A9Q0N0L0_9DIPT</name>
<dbReference type="PANTHER" id="PTHR11559">
    <property type="entry name" value="CARBOXYLESTERASE"/>
    <property type="match status" value="1"/>
</dbReference>
<evidence type="ECO:0000313" key="8">
    <source>
        <dbReference type="EMBL" id="KAJ6641393.1"/>
    </source>
</evidence>
<keyword evidence="3 6" id="KW-0378">Hydrolase</keyword>
<protein>
    <recommendedName>
        <fullName evidence="6">Carboxylic ester hydrolase</fullName>
        <ecNumber evidence="6">3.1.1.-</ecNumber>
    </recommendedName>
</protein>
<feature type="domain" description="Carboxylesterase type B" evidence="7">
    <location>
        <begin position="37"/>
        <end position="512"/>
    </location>
</feature>
<dbReference type="InterPro" id="IPR002018">
    <property type="entry name" value="CarbesteraseB"/>
</dbReference>
<sequence>MIEIIVVVAVFVIDILVLHLQSESLCFIALRKDVFAEGLQVQTQSGYTFCAYTGIPYAKPPIEKDRFEPPKKLSLWKGTKQFTKTTNVCVQLSYETYEVIGNEDCLFLNIFTTANRNPRKGELLPVMFWIHGGSFNVGSAGSDLNRPDFFLEKDILVVTINFRLGPMGYLSYSNMKRNIGLHDQRMALQWIHDNIKYFGGNNSKITLSGWSSGGASVSFHMYSKKSQHLFHQAIMMSGNMLNPWAFESDVLRCTYELFKELNISNSTYVVDELKLIDAYDLIPPVFSDELKIVLLGFAQFCFVPTTDDDFAKHLPHIISRQGTPSNIPTLIGTTSLESDWMMSFETRNFRYPNKNFNISNFVEQFMSRTFDRDSAEKENFIQNFQIAADINHGIHQFVQNFVNLTKQQNVFLYRFSYDKSGDSRDNRANVGAVHGDELKYLFKGDFQENSKKLPREELMSQRMVNLWSNFIKFGNPTPNKVDSIIDLSWPSFTLEEKLLLNIDYDITVEQLSDNDKAFKLWDSIYQCMYNAECDEPNKFLQ</sequence>
<evidence type="ECO:0000313" key="9">
    <source>
        <dbReference type="Proteomes" id="UP001151699"/>
    </source>
</evidence>
<dbReference type="OrthoDB" id="19653at2759"/>
<keyword evidence="6" id="KW-0732">Signal</keyword>
<dbReference type="Proteomes" id="UP001151699">
    <property type="component" value="Chromosome B"/>
</dbReference>
<keyword evidence="5" id="KW-0325">Glycoprotein</keyword>
<dbReference type="AlphaFoldDB" id="A0A9Q0N0L0"/>
<evidence type="ECO:0000256" key="6">
    <source>
        <dbReference type="RuleBase" id="RU361235"/>
    </source>
</evidence>
<gene>
    <name evidence="8" type="primary">Tcjhe_5</name>
    <name evidence="8" type="ORF">Bhyg_06332</name>
</gene>
<dbReference type="Gene3D" id="3.40.50.1820">
    <property type="entry name" value="alpha/beta hydrolase"/>
    <property type="match status" value="1"/>
</dbReference>
<dbReference type="InterPro" id="IPR019826">
    <property type="entry name" value="Carboxylesterase_B_AS"/>
</dbReference>
<feature type="chain" id="PRO_5040531237" description="Carboxylic ester hydrolase" evidence="6">
    <location>
        <begin position="23"/>
        <end position="541"/>
    </location>
</feature>
<keyword evidence="2" id="KW-0719">Serine esterase</keyword>
<evidence type="ECO:0000256" key="5">
    <source>
        <dbReference type="ARBA" id="ARBA00023180"/>
    </source>
</evidence>
<dbReference type="Pfam" id="PF00135">
    <property type="entry name" value="COesterase"/>
    <property type="match status" value="1"/>
</dbReference>
<dbReference type="InterPro" id="IPR029058">
    <property type="entry name" value="AB_hydrolase_fold"/>
</dbReference>
<comment type="caution">
    <text evidence="8">The sequence shown here is derived from an EMBL/GenBank/DDBJ whole genome shotgun (WGS) entry which is preliminary data.</text>
</comment>
<evidence type="ECO:0000259" key="7">
    <source>
        <dbReference type="Pfam" id="PF00135"/>
    </source>
</evidence>
<dbReference type="EC" id="3.1.1.-" evidence="6"/>
<evidence type="ECO:0000256" key="1">
    <source>
        <dbReference type="ARBA" id="ARBA00005964"/>
    </source>
</evidence>
<evidence type="ECO:0000256" key="3">
    <source>
        <dbReference type="ARBA" id="ARBA00022801"/>
    </source>
</evidence>
<comment type="similarity">
    <text evidence="1 6">Belongs to the type-B carboxylesterase/lipase family.</text>
</comment>